<keyword evidence="1" id="KW-0175">Coiled coil</keyword>
<dbReference type="Proteomes" id="UP001151760">
    <property type="component" value="Unassembled WGS sequence"/>
</dbReference>
<dbReference type="Gene3D" id="3.30.420.10">
    <property type="entry name" value="Ribonuclease H-like superfamily/Ribonuclease H"/>
    <property type="match status" value="1"/>
</dbReference>
<feature type="compositionally biased region" description="Basic and acidic residues" evidence="2">
    <location>
        <begin position="318"/>
        <end position="339"/>
    </location>
</feature>
<dbReference type="InterPro" id="IPR039537">
    <property type="entry name" value="Retrotran_Ty1/copia-like"/>
</dbReference>
<dbReference type="PANTHER" id="PTHR42648:SF32">
    <property type="entry name" value="RIBONUCLEASE H-LIKE DOMAIN, GAG-PRE-INTEGRASE DOMAIN PROTEIN-RELATED"/>
    <property type="match status" value="1"/>
</dbReference>
<feature type="coiled-coil region" evidence="1">
    <location>
        <begin position="81"/>
        <end position="108"/>
    </location>
</feature>
<evidence type="ECO:0000256" key="2">
    <source>
        <dbReference type="SAM" id="MobiDB-lite"/>
    </source>
</evidence>
<reference evidence="4" key="2">
    <citation type="submission" date="2022-01" db="EMBL/GenBank/DDBJ databases">
        <authorList>
            <person name="Yamashiro T."/>
            <person name="Shiraishi A."/>
            <person name="Satake H."/>
            <person name="Nakayama K."/>
        </authorList>
    </citation>
    <scope>NUCLEOTIDE SEQUENCE</scope>
</reference>
<comment type="caution">
    <text evidence="4">The sequence shown here is derived from an EMBL/GenBank/DDBJ whole genome shotgun (WGS) entry which is preliminary data.</text>
</comment>
<dbReference type="InterPro" id="IPR012337">
    <property type="entry name" value="RNaseH-like_sf"/>
</dbReference>
<keyword evidence="5" id="KW-1185">Reference proteome</keyword>
<feature type="domain" description="Integrase catalytic" evidence="3">
    <location>
        <begin position="57"/>
        <end position="240"/>
    </location>
</feature>
<evidence type="ECO:0000313" key="5">
    <source>
        <dbReference type="Proteomes" id="UP001151760"/>
    </source>
</evidence>
<feature type="compositionally biased region" description="Basic and acidic residues" evidence="2">
    <location>
        <begin position="277"/>
        <end position="288"/>
    </location>
</feature>
<evidence type="ECO:0000256" key="1">
    <source>
        <dbReference type="SAM" id="Coils"/>
    </source>
</evidence>
<protein>
    <submittedName>
        <fullName evidence="4">Ribonuclease H-like domain-containing protein</fullName>
    </submittedName>
</protein>
<dbReference type="EMBL" id="BQNB010011181">
    <property type="protein sequence ID" value="GJS87240.1"/>
    <property type="molecule type" value="Genomic_DNA"/>
</dbReference>
<organism evidence="4 5">
    <name type="scientific">Tanacetum coccineum</name>
    <dbReference type="NCBI Taxonomy" id="301880"/>
    <lineage>
        <taxon>Eukaryota</taxon>
        <taxon>Viridiplantae</taxon>
        <taxon>Streptophyta</taxon>
        <taxon>Embryophyta</taxon>
        <taxon>Tracheophyta</taxon>
        <taxon>Spermatophyta</taxon>
        <taxon>Magnoliopsida</taxon>
        <taxon>eudicotyledons</taxon>
        <taxon>Gunneridae</taxon>
        <taxon>Pentapetalae</taxon>
        <taxon>asterids</taxon>
        <taxon>campanulids</taxon>
        <taxon>Asterales</taxon>
        <taxon>Asteraceae</taxon>
        <taxon>Asteroideae</taxon>
        <taxon>Anthemideae</taxon>
        <taxon>Anthemidinae</taxon>
        <taxon>Tanacetum</taxon>
    </lineage>
</organism>
<reference evidence="4" key="1">
    <citation type="journal article" date="2022" name="Int. J. Mol. Sci.">
        <title>Draft Genome of Tanacetum Coccineum: Genomic Comparison of Closely Related Tanacetum-Family Plants.</title>
        <authorList>
            <person name="Yamashiro T."/>
            <person name="Shiraishi A."/>
            <person name="Nakayama K."/>
            <person name="Satake H."/>
        </authorList>
    </citation>
    <scope>NUCLEOTIDE SEQUENCE</scope>
</reference>
<evidence type="ECO:0000313" key="4">
    <source>
        <dbReference type="EMBL" id="GJS87240.1"/>
    </source>
</evidence>
<dbReference type="SUPFAM" id="SSF53098">
    <property type="entry name" value="Ribonuclease H-like"/>
    <property type="match status" value="1"/>
</dbReference>
<dbReference type="InterPro" id="IPR001584">
    <property type="entry name" value="Integrase_cat-core"/>
</dbReference>
<proteinExistence type="predicted"/>
<feature type="compositionally biased region" description="Basic and acidic residues" evidence="2">
    <location>
        <begin position="298"/>
        <end position="307"/>
    </location>
</feature>
<accession>A0ABQ4ZAW8</accession>
<gene>
    <name evidence="4" type="ORF">Tco_0769876</name>
</gene>
<evidence type="ECO:0000259" key="3">
    <source>
        <dbReference type="PROSITE" id="PS50994"/>
    </source>
</evidence>
<feature type="region of interest" description="Disordered" evidence="2">
    <location>
        <begin position="1"/>
        <end position="46"/>
    </location>
</feature>
<dbReference type="PANTHER" id="PTHR42648">
    <property type="entry name" value="TRANSPOSASE, PUTATIVE-RELATED"/>
    <property type="match status" value="1"/>
</dbReference>
<name>A0ABQ4ZAW8_9ASTR</name>
<dbReference type="PROSITE" id="PS50994">
    <property type="entry name" value="INTEGRASE"/>
    <property type="match status" value="1"/>
</dbReference>
<feature type="region of interest" description="Disordered" evidence="2">
    <location>
        <begin position="270"/>
        <end position="347"/>
    </location>
</feature>
<dbReference type="InterPro" id="IPR036397">
    <property type="entry name" value="RNaseH_sf"/>
</dbReference>
<sequence>MDTGGSPRRQDTMEGAPAQTKSERVLKNPNEPPFSEGNTSRSREGRMEHQFELMVNVPITPYDSPLPGGYTLGSDKGRMKLQELMTMCTKLSKQVLDLEKEKEEILTDKANVMQLLKWKLHENYGVYTLFMNGTPMEINMIVEKKYPLIKELLEKMLNLQLEAEEESTMALMLEETPQQNGVAERKNRILIEAARTMLADSKLPTTLWAKVVNIACYVQNKVLVIKPHNKTSYELFLGRKPALSFMRPFGCPITILNTIDHLVVARNQSNGNAGTKAYDDAGKARVETDSPDAGFKPSGEEEKKDAEDPGNASGNPPEGKDSEVPSTEEPRINQEKDDNVNNTNNINIVSPTVNASIEDYSIDENIIYGCADDPNILDLEEISRFTNA</sequence>